<evidence type="ECO:0000313" key="6">
    <source>
        <dbReference type="Proteomes" id="UP001642540"/>
    </source>
</evidence>
<comment type="caution">
    <text evidence="5">The sequence shown here is derived from an EMBL/GenBank/DDBJ whole genome shotgun (WGS) entry which is preliminary data.</text>
</comment>
<dbReference type="Proteomes" id="UP001642540">
    <property type="component" value="Unassembled WGS sequence"/>
</dbReference>
<feature type="domain" description="EGF-like" evidence="4">
    <location>
        <begin position="297"/>
        <end position="310"/>
    </location>
</feature>
<keyword evidence="2" id="KW-0472">Membrane</keyword>
<evidence type="ECO:0000259" key="4">
    <source>
        <dbReference type="PROSITE" id="PS01186"/>
    </source>
</evidence>
<dbReference type="InterPro" id="IPR000742">
    <property type="entry name" value="EGF"/>
</dbReference>
<gene>
    <name evidence="5" type="ORF">ODALV1_LOCUS28623</name>
</gene>
<sequence>MPTMISKPHEKGFLLSSFFILLLTFLASEVGGDSTASWSDGSNVNGDSSLCRVVRTAKRNLLTTFSQQYTASDAFCNLTNHCTNVNCSTEFSRNKMNAGLLLKICEDDPELEFWVNVLKKWEKPWSHTFSAKDGQTQRVEIVGSKEEIESEQSRDKTKWFIKVIFSITPGRISMNSKAKYLSIESVLQICQNTTEDTCTNTTLLNIPRLPQNQLCDFTEVDSIKADGNRESSSRSSRNANTWNPEDFHRQAAEKTLKSQQKMGSVPTTPGESCDATKIFSCGAGSTCVVYPNGTGICHCLPGYIVNSGVCVKNPNPDIPADDPSSADSINNRSYSSAVGAIISIIILVTIAAGIYFGTKYHYFSRIRHRLPVLRCWPFRRTQSWEDNVTMVNPLGMMPDDDPPLL</sequence>
<name>A0ABP1S1S1_9HEXA</name>
<dbReference type="PROSITE" id="PS01186">
    <property type="entry name" value="EGF_2"/>
    <property type="match status" value="1"/>
</dbReference>
<evidence type="ECO:0000256" key="3">
    <source>
        <dbReference type="SAM" id="SignalP"/>
    </source>
</evidence>
<feature type="transmembrane region" description="Helical" evidence="2">
    <location>
        <begin position="334"/>
        <end position="357"/>
    </location>
</feature>
<protein>
    <recommendedName>
        <fullName evidence="4">EGF-like domain-containing protein</fullName>
    </recommendedName>
</protein>
<dbReference type="EMBL" id="CAXLJM020000146">
    <property type="protein sequence ID" value="CAL8141214.1"/>
    <property type="molecule type" value="Genomic_DNA"/>
</dbReference>
<evidence type="ECO:0000256" key="1">
    <source>
        <dbReference type="SAM" id="MobiDB-lite"/>
    </source>
</evidence>
<keyword evidence="6" id="KW-1185">Reference proteome</keyword>
<feature type="chain" id="PRO_5046886314" description="EGF-like domain-containing protein" evidence="3">
    <location>
        <begin position="33"/>
        <end position="405"/>
    </location>
</feature>
<reference evidence="5 6" key="1">
    <citation type="submission" date="2024-08" db="EMBL/GenBank/DDBJ databases">
        <authorList>
            <person name="Cucini C."/>
            <person name="Frati F."/>
        </authorList>
    </citation>
    <scope>NUCLEOTIDE SEQUENCE [LARGE SCALE GENOMIC DNA]</scope>
</reference>
<feature type="signal peptide" evidence="3">
    <location>
        <begin position="1"/>
        <end position="32"/>
    </location>
</feature>
<organism evidence="5 6">
    <name type="scientific">Orchesella dallaii</name>
    <dbReference type="NCBI Taxonomy" id="48710"/>
    <lineage>
        <taxon>Eukaryota</taxon>
        <taxon>Metazoa</taxon>
        <taxon>Ecdysozoa</taxon>
        <taxon>Arthropoda</taxon>
        <taxon>Hexapoda</taxon>
        <taxon>Collembola</taxon>
        <taxon>Entomobryomorpha</taxon>
        <taxon>Entomobryoidea</taxon>
        <taxon>Orchesellidae</taxon>
        <taxon>Orchesellinae</taxon>
        <taxon>Orchesella</taxon>
    </lineage>
</organism>
<keyword evidence="2" id="KW-0812">Transmembrane</keyword>
<accession>A0ABP1S1S1</accession>
<proteinExistence type="predicted"/>
<feature type="region of interest" description="Disordered" evidence="1">
    <location>
        <begin position="226"/>
        <end position="246"/>
    </location>
</feature>
<evidence type="ECO:0000256" key="2">
    <source>
        <dbReference type="SAM" id="Phobius"/>
    </source>
</evidence>
<keyword evidence="3" id="KW-0732">Signal</keyword>
<evidence type="ECO:0000313" key="5">
    <source>
        <dbReference type="EMBL" id="CAL8141214.1"/>
    </source>
</evidence>
<keyword evidence="2" id="KW-1133">Transmembrane helix</keyword>